<evidence type="ECO:0000313" key="2">
    <source>
        <dbReference type="EMBL" id="KAH7938888.1"/>
    </source>
</evidence>
<feature type="region of interest" description="Disordered" evidence="1">
    <location>
        <begin position="130"/>
        <end position="149"/>
    </location>
</feature>
<proteinExistence type="predicted"/>
<keyword evidence="3" id="KW-1185">Reference proteome</keyword>
<comment type="caution">
    <text evidence="2">The sequence shown here is derived from an EMBL/GenBank/DDBJ whole genome shotgun (WGS) entry which is preliminary data.</text>
</comment>
<accession>A0A9D4SP74</accession>
<reference evidence="2" key="2">
    <citation type="submission" date="2021-09" db="EMBL/GenBank/DDBJ databases">
        <authorList>
            <person name="Jia N."/>
            <person name="Wang J."/>
            <person name="Shi W."/>
            <person name="Du L."/>
            <person name="Sun Y."/>
            <person name="Zhan W."/>
            <person name="Jiang J."/>
            <person name="Wang Q."/>
            <person name="Zhang B."/>
            <person name="Ji P."/>
            <person name="Sakyi L.B."/>
            <person name="Cui X."/>
            <person name="Yuan T."/>
            <person name="Jiang B."/>
            <person name="Yang W."/>
            <person name="Lam T.T.-Y."/>
            <person name="Chang Q."/>
            <person name="Ding S."/>
            <person name="Wang X."/>
            <person name="Zhu J."/>
            <person name="Ruan X."/>
            <person name="Zhao L."/>
            <person name="Wei J."/>
            <person name="Que T."/>
            <person name="Du C."/>
            <person name="Cheng J."/>
            <person name="Dai P."/>
            <person name="Han X."/>
            <person name="Huang E."/>
            <person name="Gao Y."/>
            <person name="Liu J."/>
            <person name="Shao H."/>
            <person name="Ye R."/>
            <person name="Li L."/>
            <person name="Wei W."/>
            <person name="Wang X."/>
            <person name="Wang C."/>
            <person name="Huo Q."/>
            <person name="Li W."/>
            <person name="Guo W."/>
            <person name="Chen H."/>
            <person name="Chen S."/>
            <person name="Zhou L."/>
            <person name="Zhou L."/>
            <person name="Ni X."/>
            <person name="Tian J."/>
            <person name="Zhou Y."/>
            <person name="Sheng Y."/>
            <person name="Liu T."/>
            <person name="Pan Y."/>
            <person name="Xia L."/>
            <person name="Li J."/>
            <person name="Zhao F."/>
            <person name="Cao W."/>
        </authorList>
    </citation>
    <scope>NUCLEOTIDE SEQUENCE</scope>
    <source>
        <strain evidence="2">Rsan-2018</strain>
        <tissue evidence="2">Larvae</tissue>
    </source>
</reference>
<dbReference type="EMBL" id="JABSTV010001254">
    <property type="protein sequence ID" value="KAH7938888.1"/>
    <property type="molecule type" value="Genomic_DNA"/>
</dbReference>
<name>A0A9D4SP74_RHISA</name>
<dbReference type="AlphaFoldDB" id="A0A9D4SP74"/>
<dbReference type="VEuPathDB" id="VectorBase:RSAN_046861"/>
<dbReference type="Proteomes" id="UP000821837">
    <property type="component" value="Chromosome 8"/>
</dbReference>
<evidence type="ECO:0000256" key="1">
    <source>
        <dbReference type="SAM" id="MobiDB-lite"/>
    </source>
</evidence>
<sequence>MQWIAWSTFPRRVMDVNVSARVDCPIFLADNSDDFTFASSTFTLDPALDKANVTLDGPIIDRPSSTSAWSTAIKASPVDSFISGRGNSGVGTVLIRCLFITQHVVTPVSRHPDGLATQMGTHYNAAVTGNEAADSITRDSTDRVSPPLPGMDTGDALFTYHDITSHYRLSRLTFPPPHKSLF</sequence>
<protein>
    <submittedName>
        <fullName evidence="2">Uncharacterized protein</fullName>
    </submittedName>
</protein>
<evidence type="ECO:0000313" key="3">
    <source>
        <dbReference type="Proteomes" id="UP000821837"/>
    </source>
</evidence>
<reference evidence="2" key="1">
    <citation type="journal article" date="2020" name="Cell">
        <title>Large-Scale Comparative Analyses of Tick Genomes Elucidate Their Genetic Diversity and Vector Capacities.</title>
        <authorList>
            <consortium name="Tick Genome and Microbiome Consortium (TIGMIC)"/>
            <person name="Jia N."/>
            <person name="Wang J."/>
            <person name="Shi W."/>
            <person name="Du L."/>
            <person name="Sun Y."/>
            <person name="Zhan W."/>
            <person name="Jiang J.F."/>
            <person name="Wang Q."/>
            <person name="Zhang B."/>
            <person name="Ji P."/>
            <person name="Bell-Sakyi L."/>
            <person name="Cui X.M."/>
            <person name="Yuan T.T."/>
            <person name="Jiang B.G."/>
            <person name="Yang W.F."/>
            <person name="Lam T.T."/>
            <person name="Chang Q.C."/>
            <person name="Ding S.J."/>
            <person name="Wang X.J."/>
            <person name="Zhu J.G."/>
            <person name="Ruan X.D."/>
            <person name="Zhao L."/>
            <person name="Wei J.T."/>
            <person name="Ye R.Z."/>
            <person name="Que T.C."/>
            <person name="Du C.H."/>
            <person name="Zhou Y.H."/>
            <person name="Cheng J.X."/>
            <person name="Dai P.F."/>
            <person name="Guo W.B."/>
            <person name="Han X.H."/>
            <person name="Huang E.J."/>
            <person name="Li L.F."/>
            <person name="Wei W."/>
            <person name="Gao Y.C."/>
            <person name="Liu J.Z."/>
            <person name="Shao H.Z."/>
            <person name="Wang X."/>
            <person name="Wang C.C."/>
            <person name="Yang T.C."/>
            <person name="Huo Q.B."/>
            <person name="Li W."/>
            <person name="Chen H.Y."/>
            <person name="Chen S.E."/>
            <person name="Zhou L.G."/>
            <person name="Ni X.B."/>
            <person name="Tian J.H."/>
            <person name="Sheng Y."/>
            <person name="Liu T."/>
            <person name="Pan Y.S."/>
            <person name="Xia L.Y."/>
            <person name="Li J."/>
            <person name="Zhao F."/>
            <person name="Cao W.C."/>
        </authorList>
    </citation>
    <scope>NUCLEOTIDE SEQUENCE</scope>
    <source>
        <strain evidence="2">Rsan-2018</strain>
    </source>
</reference>
<gene>
    <name evidence="2" type="ORF">HPB52_002105</name>
</gene>
<organism evidence="2 3">
    <name type="scientific">Rhipicephalus sanguineus</name>
    <name type="common">Brown dog tick</name>
    <name type="synonym">Ixodes sanguineus</name>
    <dbReference type="NCBI Taxonomy" id="34632"/>
    <lineage>
        <taxon>Eukaryota</taxon>
        <taxon>Metazoa</taxon>
        <taxon>Ecdysozoa</taxon>
        <taxon>Arthropoda</taxon>
        <taxon>Chelicerata</taxon>
        <taxon>Arachnida</taxon>
        <taxon>Acari</taxon>
        <taxon>Parasitiformes</taxon>
        <taxon>Ixodida</taxon>
        <taxon>Ixodoidea</taxon>
        <taxon>Ixodidae</taxon>
        <taxon>Rhipicephalinae</taxon>
        <taxon>Rhipicephalus</taxon>
        <taxon>Rhipicephalus</taxon>
    </lineage>
</organism>